<proteinExistence type="inferred from homology"/>
<dbReference type="PRINTS" id="PR00793">
    <property type="entry name" value="PROAMNOPTASE"/>
</dbReference>
<evidence type="ECO:0000256" key="2">
    <source>
        <dbReference type="ARBA" id="ARBA00022801"/>
    </source>
</evidence>
<evidence type="ECO:0000256" key="1">
    <source>
        <dbReference type="ARBA" id="ARBA00010088"/>
    </source>
</evidence>
<dbReference type="InterPro" id="IPR002410">
    <property type="entry name" value="Peptidase_S33"/>
</dbReference>
<dbReference type="STRING" id="13370.A0A448YL23"/>
<comment type="similarity">
    <text evidence="1">Belongs to the peptidase S33 family.</text>
</comment>
<dbReference type="Gene3D" id="3.40.50.1820">
    <property type="entry name" value="alpha/beta hydrolase"/>
    <property type="match status" value="1"/>
</dbReference>
<dbReference type="PANTHER" id="PTHR43798">
    <property type="entry name" value="MONOACYLGLYCEROL LIPASE"/>
    <property type="match status" value="1"/>
</dbReference>
<dbReference type="InterPro" id="IPR050266">
    <property type="entry name" value="AB_hydrolase_sf"/>
</dbReference>
<sequence length="283" mass="32461">MPTVFINNAALEYSIIGPASGPLVITLHGGRGFGSKESDFKVYSGLAGYGYRVVSFDFRGHGNSSITGPFTFSQLVEDIEGIRKQFSLSESSKCILIGGSFGGFLAQQYALTYPDHLSHLILRGTAPSYHHEEEAFREMKKRMWKIPNGSISMLKKVFTKFESDEEMRLIMYTLAPLYSETYDSDLGLKKCLHTKYYSETHNQLYSENEKYFDYRDQLPQLRVRTLIFDGEQDWICPTTQSEELHRLIPNSELKIIPKANHSVHLEFPHLVVEMIYTFLSRRL</sequence>
<dbReference type="Proteomes" id="UP000290900">
    <property type="component" value="Unassembled WGS sequence"/>
</dbReference>
<feature type="domain" description="AB hydrolase-1" evidence="3">
    <location>
        <begin position="22"/>
        <end position="268"/>
    </location>
</feature>
<reference evidence="4 5" key="1">
    <citation type="submission" date="2018-12" db="EMBL/GenBank/DDBJ databases">
        <authorList>
            <person name="Tiukova I."/>
            <person name="Dainat J."/>
        </authorList>
    </citation>
    <scope>NUCLEOTIDE SEQUENCE [LARGE SCALE GENOMIC DNA]</scope>
</reference>
<dbReference type="GO" id="GO:0016020">
    <property type="term" value="C:membrane"/>
    <property type="evidence" value="ECO:0007669"/>
    <property type="project" value="TreeGrafter"/>
</dbReference>
<dbReference type="OrthoDB" id="408373at2759"/>
<organism evidence="4 5">
    <name type="scientific">Brettanomyces naardenensis</name>
    <name type="common">Yeast</name>
    <dbReference type="NCBI Taxonomy" id="13370"/>
    <lineage>
        <taxon>Eukaryota</taxon>
        <taxon>Fungi</taxon>
        <taxon>Dikarya</taxon>
        <taxon>Ascomycota</taxon>
        <taxon>Saccharomycotina</taxon>
        <taxon>Pichiomycetes</taxon>
        <taxon>Pichiales</taxon>
        <taxon>Pichiaceae</taxon>
        <taxon>Brettanomyces</taxon>
    </lineage>
</organism>
<dbReference type="GO" id="GO:0006508">
    <property type="term" value="P:proteolysis"/>
    <property type="evidence" value="ECO:0007669"/>
    <property type="project" value="InterPro"/>
</dbReference>
<evidence type="ECO:0000259" key="3">
    <source>
        <dbReference type="Pfam" id="PF00561"/>
    </source>
</evidence>
<dbReference type="InParanoid" id="A0A448YL23"/>
<keyword evidence="2" id="KW-0378">Hydrolase</keyword>
<gene>
    <name evidence="4" type="ORF">BRENAR_LOCUS2319</name>
</gene>
<evidence type="ECO:0000313" key="4">
    <source>
        <dbReference type="EMBL" id="VEU21586.1"/>
    </source>
</evidence>
<dbReference type="PANTHER" id="PTHR43798:SF33">
    <property type="entry name" value="HYDROLASE, PUTATIVE (AFU_ORTHOLOGUE AFUA_2G14860)-RELATED"/>
    <property type="match status" value="1"/>
</dbReference>
<name>A0A448YL23_BRENA</name>
<dbReference type="GO" id="GO:0008233">
    <property type="term" value="F:peptidase activity"/>
    <property type="evidence" value="ECO:0007669"/>
    <property type="project" value="InterPro"/>
</dbReference>
<dbReference type="PRINTS" id="PR00111">
    <property type="entry name" value="ABHYDROLASE"/>
</dbReference>
<dbReference type="InterPro" id="IPR029058">
    <property type="entry name" value="AB_hydrolase_fold"/>
</dbReference>
<dbReference type="SUPFAM" id="SSF53474">
    <property type="entry name" value="alpha/beta-Hydrolases"/>
    <property type="match status" value="1"/>
</dbReference>
<evidence type="ECO:0000313" key="5">
    <source>
        <dbReference type="Proteomes" id="UP000290900"/>
    </source>
</evidence>
<dbReference type="InterPro" id="IPR000073">
    <property type="entry name" value="AB_hydrolase_1"/>
</dbReference>
<dbReference type="AlphaFoldDB" id="A0A448YL23"/>
<dbReference type="EMBL" id="CAACVR010000012">
    <property type="protein sequence ID" value="VEU21586.1"/>
    <property type="molecule type" value="Genomic_DNA"/>
</dbReference>
<protein>
    <submittedName>
        <fullName evidence="4">DEKNAAC102601</fullName>
    </submittedName>
</protein>
<accession>A0A448YL23</accession>
<dbReference type="Pfam" id="PF00561">
    <property type="entry name" value="Abhydrolase_1"/>
    <property type="match status" value="1"/>
</dbReference>
<keyword evidence="5" id="KW-1185">Reference proteome</keyword>